<keyword evidence="1" id="KW-0862">Zinc</keyword>
<dbReference type="AlphaFoldDB" id="A0AAE0CSE2"/>
<dbReference type="Proteomes" id="UP001280121">
    <property type="component" value="Unassembled WGS sequence"/>
</dbReference>
<protein>
    <recommendedName>
        <fullName evidence="2">SWIM-type domain-containing protein</fullName>
    </recommendedName>
</protein>
<feature type="non-terminal residue" evidence="3">
    <location>
        <position position="262"/>
    </location>
</feature>
<dbReference type="InterPro" id="IPR007527">
    <property type="entry name" value="Znf_SWIM"/>
</dbReference>
<sequence length="262" mass="30443">MQVKTYNKNHECNRVYRSEKARSKWIASKFETIVKNNPNIKCGVIVDLLRQQFNVTVDAQRLYKEYIRRLVMTRFQQRKEDCTRWKSKFPPTVNKKIVKASLESRVLQMIHAGEGKYEMSGLTRAYTAKLRDATCECGQWQISGVSCSHELAGIRNLYGMGRAKEKLINFIQPSLSKSTFQTTYRSMIHPILDLSIWANIDVQHVIPPPLKKKTDRLKLLWKREFGEKQKTARCGSVICTKCKQPDHNKRTCKGIETSRSNK</sequence>
<dbReference type="GO" id="GO:0008270">
    <property type="term" value="F:zinc ion binding"/>
    <property type="evidence" value="ECO:0007669"/>
    <property type="project" value="UniProtKB-KW"/>
</dbReference>
<gene>
    <name evidence="3" type="ORF">Ddye_000474</name>
</gene>
<keyword evidence="4" id="KW-1185">Reference proteome</keyword>
<accession>A0AAE0CSE2</accession>
<dbReference type="PANTHER" id="PTHR31973">
    <property type="entry name" value="POLYPROTEIN, PUTATIVE-RELATED"/>
    <property type="match status" value="1"/>
</dbReference>
<keyword evidence="1" id="KW-0863">Zinc-finger</keyword>
<dbReference type="EMBL" id="JANJYI010000001">
    <property type="protein sequence ID" value="KAK2661900.1"/>
    <property type="molecule type" value="Genomic_DNA"/>
</dbReference>
<dbReference type="PROSITE" id="PS50966">
    <property type="entry name" value="ZF_SWIM"/>
    <property type="match status" value="1"/>
</dbReference>
<proteinExistence type="predicted"/>
<dbReference type="PANTHER" id="PTHR31973:SF187">
    <property type="entry name" value="MUTATOR TRANSPOSASE MUDRA PROTEIN"/>
    <property type="match status" value="1"/>
</dbReference>
<name>A0AAE0CSE2_9ROSI</name>
<feature type="domain" description="SWIM-type" evidence="2">
    <location>
        <begin position="126"/>
        <end position="158"/>
    </location>
</feature>
<organism evidence="3 4">
    <name type="scientific">Dipteronia dyeriana</name>
    <dbReference type="NCBI Taxonomy" id="168575"/>
    <lineage>
        <taxon>Eukaryota</taxon>
        <taxon>Viridiplantae</taxon>
        <taxon>Streptophyta</taxon>
        <taxon>Embryophyta</taxon>
        <taxon>Tracheophyta</taxon>
        <taxon>Spermatophyta</taxon>
        <taxon>Magnoliopsida</taxon>
        <taxon>eudicotyledons</taxon>
        <taxon>Gunneridae</taxon>
        <taxon>Pentapetalae</taxon>
        <taxon>rosids</taxon>
        <taxon>malvids</taxon>
        <taxon>Sapindales</taxon>
        <taxon>Sapindaceae</taxon>
        <taxon>Hippocastanoideae</taxon>
        <taxon>Acereae</taxon>
        <taxon>Dipteronia</taxon>
    </lineage>
</organism>
<reference evidence="3" key="1">
    <citation type="journal article" date="2023" name="Plant J.">
        <title>Genome sequences and population genomics provide insights into the demographic history, inbreeding, and mutation load of two 'living fossil' tree species of Dipteronia.</title>
        <authorList>
            <person name="Feng Y."/>
            <person name="Comes H.P."/>
            <person name="Chen J."/>
            <person name="Zhu S."/>
            <person name="Lu R."/>
            <person name="Zhang X."/>
            <person name="Li P."/>
            <person name="Qiu J."/>
            <person name="Olsen K.M."/>
            <person name="Qiu Y."/>
        </authorList>
    </citation>
    <scope>NUCLEOTIDE SEQUENCE</scope>
    <source>
        <strain evidence="3">KIB01</strain>
    </source>
</reference>
<comment type="caution">
    <text evidence="3">The sequence shown here is derived from an EMBL/GenBank/DDBJ whole genome shotgun (WGS) entry which is preliminary data.</text>
</comment>
<evidence type="ECO:0000259" key="2">
    <source>
        <dbReference type="PROSITE" id="PS50966"/>
    </source>
</evidence>
<keyword evidence="1" id="KW-0479">Metal-binding</keyword>
<evidence type="ECO:0000256" key="1">
    <source>
        <dbReference type="PROSITE-ProRule" id="PRU00325"/>
    </source>
</evidence>
<evidence type="ECO:0000313" key="3">
    <source>
        <dbReference type="EMBL" id="KAK2661900.1"/>
    </source>
</evidence>
<evidence type="ECO:0000313" key="4">
    <source>
        <dbReference type="Proteomes" id="UP001280121"/>
    </source>
</evidence>